<dbReference type="PROSITE" id="PS01360">
    <property type="entry name" value="ZF_MYND_1"/>
    <property type="match status" value="1"/>
</dbReference>
<dbReference type="SUPFAM" id="SSF144232">
    <property type="entry name" value="HIT/MYND zinc finger-like"/>
    <property type="match status" value="1"/>
</dbReference>
<gene>
    <name evidence="6" type="primary">106051617</name>
</gene>
<dbReference type="PANTHER" id="PTHR46533">
    <property type="entry name" value="ZINC FINGER MYND DOMAIN-CONTAINING PROTEIN 12"/>
    <property type="match status" value="1"/>
</dbReference>
<organism evidence="6 7">
    <name type="scientific">Biomphalaria glabrata</name>
    <name type="common">Bloodfluke planorb</name>
    <name type="synonym">Freshwater snail</name>
    <dbReference type="NCBI Taxonomy" id="6526"/>
    <lineage>
        <taxon>Eukaryota</taxon>
        <taxon>Metazoa</taxon>
        <taxon>Spiralia</taxon>
        <taxon>Lophotrochozoa</taxon>
        <taxon>Mollusca</taxon>
        <taxon>Gastropoda</taxon>
        <taxon>Heterobranchia</taxon>
        <taxon>Euthyneura</taxon>
        <taxon>Panpulmonata</taxon>
        <taxon>Hygrophila</taxon>
        <taxon>Lymnaeoidea</taxon>
        <taxon>Planorbidae</taxon>
        <taxon>Biomphalaria</taxon>
    </lineage>
</organism>
<evidence type="ECO:0000256" key="1">
    <source>
        <dbReference type="ARBA" id="ARBA00022723"/>
    </source>
</evidence>
<dbReference type="Gene3D" id="6.10.140.2220">
    <property type="match status" value="1"/>
</dbReference>
<feature type="region of interest" description="Disordered" evidence="4">
    <location>
        <begin position="1"/>
        <end position="20"/>
    </location>
</feature>
<feature type="domain" description="MYND-type" evidence="5">
    <location>
        <begin position="43"/>
        <end position="79"/>
    </location>
</feature>
<dbReference type="VEuPathDB" id="VectorBase:BGLAX_048116"/>
<dbReference type="KEGG" id="bgt:106051617"/>
<dbReference type="InterPro" id="IPR053248">
    <property type="entry name" value="Zinc_finger_MYND_domain"/>
</dbReference>
<sequence length="144" mass="16899">MIPAKIGSHTTPIKVAGKGSERNRLPPIKLNLLALTNNVKVKCELCNQWGSLQCAHCRVTYYCCEEHMELDRTLHEDICHRIEMLRQPIEFSPSQDTRERMKKQKRVLLEEMYEYTYRQGQTSMEAVRHIPPEVAKRTLRHQPL</sequence>
<keyword evidence="2" id="KW-0863">Zinc-finger</keyword>
<dbReference type="GO" id="GO:0008270">
    <property type="term" value="F:zinc ion binding"/>
    <property type="evidence" value="ECO:0007669"/>
    <property type="project" value="UniProtKB-KW"/>
</dbReference>
<dbReference type="InterPro" id="IPR002893">
    <property type="entry name" value="Znf_MYND"/>
</dbReference>
<reference evidence="6" key="1">
    <citation type="submission" date="2020-05" db="UniProtKB">
        <authorList>
            <consortium name="EnsemblMetazoa"/>
        </authorList>
    </citation>
    <scope>IDENTIFICATION</scope>
    <source>
        <strain evidence="6">BB02</strain>
    </source>
</reference>
<accession>A0A2C9LQ81</accession>
<evidence type="ECO:0000259" key="5">
    <source>
        <dbReference type="PROSITE" id="PS01360"/>
    </source>
</evidence>
<evidence type="ECO:0000256" key="4">
    <source>
        <dbReference type="SAM" id="MobiDB-lite"/>
    </source>
</evidence>
<evidence type="ECO:0000256" key="2">
    <source>
        <dbReference type="ARBA" id="ARBA00022771"/>
    </source>
</evidence>
<name>A0A2C9LQ81_BIOGL</name>
<evidence type="ECO:0000256" key="3">
    <source>
        <dbReference type="ARBA" id="ARBA00022833"/>
    </source>
</evidence>
<keyword evidence="1" id="KW-0479">Metal-binding</keyword>
<dbReference type="VEuPathDB" id="VectorBase:BGLB033744"/>
<dbReference type="PANTHER" id="PTHR46533:SF1">
    <property type="entry name" value="ZINC FINGER MYND DOMAIN-CONTAINING PROTEIN 12"/>
    <property type="match status" value="1"/>
</dbReference>
<evidence type="ECO:0000313" key="6">
    <source>
        <dbReference type="EnsemblMetazoa" id="BGLB033744-PA"/>
    </source>
</evidence>
<proteinExistence type="predicted"/>
<keyword evidence="3" id="KW-0862">Zinc</keyword>
<evidence type="ECO:0000313" key="7">
    <source>
        <dbReference type="Proteomes" id="UP000076420"/>
    </source>
</evidence>
<dbReference type="AlphaFoldDB" id="A0A2C9LQ81"/>
<protein>
    <recommendedName>
        <fullName evidence="5">MYND-type domain-containing protein</fullName>
    </recommendedName>
</protein>
<dbReference type="EnsemblMetazoa" id="BGLB033744-RA">
    <property type="protein sequence ID" value="BGLB033744-PA"/>
    <property type="gene ID" value="BGLB033744"/>
</dbReference>
<dbReference type="Proteomes" id="UP000076420">
    <property type="component" value="Unassembled WGS sequence"/>
</dbReference>